<keyword evidence="3" id="KW-0328">Glycosyltransferase</keyword>
<dbReference type="AlphaFoldDB" id="A0A6A1WEI5"/>
<dbReference type="InterPro" id="IPR002213">
    <property type="entry name" value="UDP_glucos_trans"/>
</dbReference>
<dbReference type="CDD" id="cd03784">
    <property type="entry name" value="GT1_Gtf-like"/>
    <property type="match status" value="1"/>
</dbReference>
<dbReference type="FunFam" id="3.40.50.2000:FF:000060">
    <property type="entry name" value="Glycosyltransferase"/>
    <property type="match status" value="1"/>
</dbReference>
<keyword evidence="7" id="KW-1185">Reference proteome</keyword>
<dbReference type="EC" id="2.4.1.-" evidence="4"/>
<dbReference type="PANTHER" id="PTHR48044:SF22">
    <property type="entry name" value="GLYCOSYLTRANSFERASE"/>
    <property type="match status" value="1"/>
</dbReference>
<proteinExistence type="inferred from homology"/>
<evidence type="ECO:0000256" key="4">
    <source>
        <dbReference type="RuleBase" id="RU362057"/>
    </source>
</evidence>
<evidence type="ECO:0000313" key="6">
    <source>
        <dbReference type="EMBL" id="KAB1222287.1"/>
    </source>
</evidence>
<dbReference type="Pfam" id="PF00201">
    <property type="entry name" value="UDPGT"/>
    <property type="match status" value="1"/>
</dbReference>
<gene>
    <name evidence="6" type="ORF">CJ030_MR2G016168</name>
</gene>
<evidence type="ECO:0000256" key="1">
    <source>
        <dbReference type="ARBA" id="ARBA00009995"/>
    </source>
</evidence>
<evidence type="ECO:0000256" key="2">
    <source>
        <dbReference type="ARBA" id="ARBA00022679"/>
    </source>
</evidence>
<reference evidence="6 7" key="1">
    <citation type="journal article" date="2019" name="Plant Biotechnol. J.">
        <title>The red bayberry genome and genetic basis of sex determination.</title>
        <authorList>
            <person name="Jia H.M."/>
            <person name="Jia H.J."/>
            <person name="Cai Q.L."/>
            <person name="Wang Y."/>
            <person name="Zhao H.B."/>
            <person name="Yang W.F."/>
            <person name="Wang G.Y."/>
            <person name="Li Y.H."/>
            <person name="Zhan D.L."/>
            <person name="Shen Y.T."/>
            <person name="Niu Q.F."/>
            <person name="Chang L."/>
            <person name="Qiu J."/>
            <person name="Zhao L."/>
            <person name="Xie H.B."/>
            <person name="Fu W.Y."/>
            <person name="Jin J."/>
            <person name="Li X.W."/>
            <person name="Jiao Y."/>
            <person name="Zhou C.C."/>
            <person name="Tu T."/>
            <person name="Chai C.Y."/>
            <person name="Gao J.L."/>
            <person name="Fan L.J."/>
            <person name="van de Weg E."/>
            <person name="Wang J.Y."/>
            <person name="Gao Z.S."/>
        </authorList>
    </citation>
    <scope>NUCLEOTIDE SEQUENCE [LARGE SCALE GENOMIC DNA]</scope>
    <source>
        <tissue evidence="6">Leaves</tissue>
    </source>
</reference>
<comment type="similarity">
    <text evidence="1 3">Belongs to the UDP-glycosyltransferase family.</text>
</comment>
<feature type="domain" description="Glycosyltransferase N-terminal" evidence="5">
    <location>
        <begin position="20"/>
        <end position="254"/>
    </location>
</feature>
<evidence type="ECO:0000259" key="5">
    <source>
        <dbReference type="Pfam" id="PF26168"/>
    </source>
</evidence>
<dbReference type="Pfam" id="PF26168">
    <property type="entry name" value="Glyco_transf_N"/>
    <property type="match status" value="1"/>
</dbReference>
<dbReference type="FunFam" id="3.40.50.2000:FF:000238">
    <property type="entry name" value="Glycosyltransferase"/>
    <property type="match status" value="1"/>
</dbReference>
<dbReference type="OrthoDB" id="5835829at2759"/>
<dbReference type="Proteomes" id="UP000516437">
    <property type="component" value="Chromosome 2"/>
</dbReference>
<evidence type="ECO:0000313" key="7">
    <source>
        <dbReference type="Proteomes" id="UP000516437"/>
    </source>
</evidence>
<sequence length="476" mass="53679">MANHQHRQSGRGINGLHQTDVVVVMVPFPAQGHLNQLLHLSHLISAYNVPVHYVSTAIHNRQAMLRFHGWDHPNSVSNNIQFHDLTIPSFLSPHPNPNAPNKFPSHLQPLFNASLHLRDPVATLLRELSSNARRVIVINDSLMAYVVQDVVSIPNAESYAFHAISAFGCFLFYWRNRLGNPSEENAKIPKDINPSLEGCFTAEFWDFIASQRQFQKRCSGRLYDTCRIIEGTFMDLIEKMERDKKQWAIGPFNPVRMPEEKSSTGRHKCLEWLDKQAPNSVIYVSFGTTTAMEDEQIKELANGLERSEQKFIWVLRDADIGDVFNGEVKKPEIPKGFEERVEDRGMVVRDWAPQLEILSHPSTGGFMSHCGWNSSMESITMGVPIAAWPMASDQPTNAVLITKVLKVGIIVKDWSRRDQIVMSTTIENAVKMLMASKEGDEIRNRAVDLGGAVRGSMDKGGVSRMELDSFVAHITR</sequence>
<dbReference type="InterPro" id="IPR058980">
    <property type="entry name" value="Glyco_transf_N"/>
</dbReference>
<dbReference type="Gene3D" id="3.40.50.2000">
    <property type="entry name" value="Glycogen Phosphorylase B"/>
    <property type="match status" value="2"/>
</dbReference>
<dbReference type="EMBL" id="RXIC02000020">
    <property type="protein sequence ID" value="KAB1222287.1"/>
    <property type="molecule type" value="Genomic_DNA"/>
</dbReference>
<comment type="caution">
    <text evidence="6">The sequence shown here is derived from an EMBL/GenBank/DDBJ whole genome shotgun (WGS) entry which is preliminary data.</text>
</comment>
<evidence type="ECO:0000256" key="3">
    <source>
        <dbReference type="RuleBase" id="RU003718"/>
    </source>
</evidence>
<dbReference type="PANTHER" id="PTHR48044">
    <property type="entry name" value="GLYCOSYLTRANSFERASE"/>
    <property type="match status" value="1"/>
</dbReference>
<dbReference type="PROSITE" id="PS00375">
    <property type="entry name" value="UDPGT"/>
    <property type="match status" value="1"/>
</dbReference>
<protein>
    <recommendedName>
        <fullName evidence="4">Glycosyltransferase</fullName>
        <ecNumber evidence="4">2.4.1.-</ecNumber>
    </recommendedName>
</protein>
<organism evidence="6 7">
    <name type="scientific">Morella rubra</name>
    <name type="common">Chinese bayberry</name>
    <dbReference type="NCBI Taxonomy" id="262757"/>
    <lineage>
        <taxon>Eukaryota</taxon>
        <taxon>Viridiplantae</taxon>
        <taxon>Streptophyta</taxon>
        <taxon>Embryophyta</taxon>
        <taxon>Tracheophyta</taxon>
        <taxon>Spermatophyta</taxon>
        <taxon>Magnoliopsida</taxon>
        <taxon>eudicotyledons</taxon>
        <taxon>Gunneridae</taxon>
        <taxon>Pentapetalae</taxon>
        <taxon>rosids</taxon>
        <taxon>fabids</taxon>
        <taxon>Fagales</taxon>
        <taxon>Myricaceae</taxon>
        <taxon>Morella</taxon>
    </lineage>
</organism>
<accession>A0A6A1WEI5</accession>
<dbReference type="InterPro" id="IPR035595">
    <property type="entry name" value="UDP_glycos_trans_CS"/>
</dbReference>
<name>A0A6A1WEI5_9ROSI</name>
<dbReference type="SUPFAM" id="SSF53756">
    <property type="entry name" value="UDP-Glycosyltransferase/glycogen phosphorylase"/>
    <property type="match status" value="1"/>
</dbReference>
<keyword evidence="2 3" id="KW-0808">Transferase</keyword>
<dbReference type="GO" id="GO:0009690">
    <property type="term" value="P:cytokinin metabolic process"/>
    <property type="evidence" value="ECO:0007669"/>
    <property type="project" value="UniProtKB-ARBA"/>
</dbReference>
<dbReference type="GO" id="GO:0050404">
    <property type="term" value="F:zeatin O-beta-D-xylosyltransferase activity"/>
    <property type="evidence" value="ECO:0007669"/>
    <property type="project" value="UniProtKB-ARBA"/>
</dbReference>